<keyword evidence="3" id="KW-1185">Reference proteome</keyword>
<proteinExistence type="predicted"/>
<evidence type="ECO:0008006" key="4">
    <source>
        <dbReference type="Google" id="ProtNLM"/>
    </source>
</evidence>
<feature type="transmembrane region" description="Helical" evidence="1">
    <location>
        <begin position="491"/>
        <end position="511"/>
    </location>
</feature>
<comment type="caution">
    <text evidence="2">The sequence shown here is derived from an EMBL/GenBank/DDBJ whole genome shotgun (WGS) entry which is preliminary data.</text>
</comment>
<dbReference type="Proteomes" id="UP001159042">
    <property type="component" value="Unassembled WGS sequence"/>
</dbReference>
<dbReference type="GO" id="GO:0005886">
    <property type="term" value="C:plasma membrane"/>
    <property type="evidence" value="ECO:0007669"/>
    <property type="project" value="TreeGrafter"/>
</dbReference>
<dbReference type="PANTHER" id="PTHR11861:SF8">
    <property type="entry name" value="PKD DOMAIN-CONTAINING PROTEIN"/>
    <property type="match status" value="1"/>
</dbReference>
<dbReference type="InterPro" id="IPR045219">
    <property type="entry name" value="PKAT"/>
</dbReference>
<gene>
    <name evidence="2" type="ORF">NQ315_001285</name>
</gene>
<evidence type="ECO:0000256" key="1">
    <source>
        <dbReference type="SAM" id="Phobius"/>
    </source>
</evidence>
<dbReference type="EMBL" id="JANEYG010000002">
    <property type="protein sequence ID" value="KAJ8925104.1"/>
    <property type="molecule type" value="Genomic_DNA"/>
</dbReference>
<evidence type="ECO:0000313" key="2">
    <source>
        <dbReference type="EMBL" id="KAJ8925104.1"/>
    </source>
</evidence>
<sequence length="520" mass="58682">MALAPLLLQQTNNKLINSRFRIVYRLPFGFLVKIISPYPKFELNYSVANASLYVRCDQEIISYIDGSIVKGAAMHFTCTVSRHLTNDLTKFKWRDNATIQHRREVALRNTNTDSWTVTYEPDKYPAGVYSMTVDVQSCMVMKLPKISTYFIEYQDLTNWYNRPLCLSNSHANALFNITDTLNGKIVLSQRNRTRDSAFVSSSNAVNHEIQLTQTDGNYISKASKLTTHWFVDCAHYSTTNDLRFLFHHQQLGEHIVEALVIADFTSSTKLIELPPHPLDNTFPYVCSGPAKSSDTEQAYGYFLKKIHVKAPISNIRVIGDTSIPRGEQLSLQVKCETSKNLEYCVRYMMDKYYVTGNESCEAYTRLYACDFIINENLAETKYTVVIIIKNEVSKAVYPVPIAFHEVTKAGTSPIVFPVIATFVSVGLLLLGQGNVCNKECDELIVSMSECQSKSNQVNLEELSLNGTGAEKSEPKCQANERHFVGGIKMLFMVYMAVVGGMLLMSVLFWVLPLLGQDILP</sequence>
<name>A0AAV8WEQ3_9CUCU</name>
<evidence type="ECO:0000313" key="3">
    <source>
        <dbReference type="Proteomes" id="UP001159042"/>
    </source>
</evidence>
<feature type="transmembrane region" description="Helical" evidence="1">
    <location>
        <begin position="414"/>
        <end position="431"/>
    </location>
</feature>
<keyword evidence="1" id="KW-1133">Transmembrane helix</keyword>
<keyword evidence="1" id="KW-0812">Transmembrane</keyword>
<reference evidence="2 3" key="1">
    <citation type="journal article" date="2023" name="Insect Mol. Biol.">
        <title>Genome sequencing provides insights into the evolution of gene families encoding plant cell wall-degrading enzymes in longhorned beetles.</title>
        <authorList>
            <person name="Shin N.R."/>
            <person name="Okamura Y."/>
            <person name="Kirsch R."/>
            <person name="Pauchet Y."/>
        </authorList>
    </citation>
    <scope>NUCLEOTIDE SEQUENCE [LARGE SCALE GENOMIC DNA]</scope>
    <source>
        <strain evidence="2">EAD_L_NR</strain>
    </source>
</reference>
<dbReference type="AlphaFoldDB" id="A0AAV8WEQ3"/>
<dbReference type="PANTHER" id="PTHR11861">
    <property type="entry name" value="MELANOCYTE PROTEIN PMEL 17-RELATED"/>
    <property type="match status" value="1"/>
</dbReference>
<organism evidence="2 3">
    <name type="scientific">Exocentrus adspersus</name>
    <dbReference type="NCBI Taxonomy" id="1586481"/>
    <lineage>
        <taxon>Eukaryota</taxon>
        <taxon>Metazoa</taxon>
        <taxon>Ecdysozoa</taxon>
        <taxon>Arthropoda</taxon>
        <taxon>Hexapoda</taxon>
        <taxon>Insecta</taxon>
        <taxon>Pterygota</taxon>
        <taxon>Neoptera</taxon>
        <taxon>Endopterygota</taxon>
        <taxon>Coleoptera</taxon>
        <taxon>Polyphaga</taxon>
        <taxon>Cucujiformia</taxon>
        <taxon>Chrysomeloidea</taxon>
        <taxon>Cerambycidae</taxon>
        <taxon>Lamiinae</taxon>
        <taxon>Acanthocinini</taxon>
        <taxon>Exocentrus</taxon>
    </lineage>
</organism>
<keyword evidence="1" id="KW-0472">Membrane</keyword>
<protein>
    <recommendedName>
        <fullName evidence="4">Ig-like domain-containing protein</fullName>
    </recommendedName>
</protein>
<accession>A0AAV8WEQ3</accession>